<gene>
    <name evidence="2" type="ORF">A4R26_22375</name>
</gene>
<evidence type="ECO:0000313" key="2">
    <source>
        <dbReference type="EMBL" id="OQP58928.1"/>
    </source>
</evidence>
<evidence type="ECO:0000259" key="1">
    <source>
        <dbReference type="Pfam" id="PF07632"/>
    </source>
</evidence>
<sequence length="133" mass="15229">MGIVQKGPAVWRDPFLKRYNDRRIAQAIWKVKQSRSKKQLNKFLGKLRIFMIGLGSQTGQDGSGQWLPDNFPELFIIVSQKTYGGMFAQNPPVGNLEWLNKNIRERHGPAILSSHGKHWIAGMLVRDHKSLCF</sequence>
<dbReference type="AlphaFoldDB" id="A0A1V9FKQ3"/>
<dbReference type="EMBL" id="LWBP01000186">
    <property type="protein sequence ID" value="OQP58928.1"/>
    <property type="molecule type" value="Genomic_DNA"/>
</dbReference>
<dbReference type="RefSeq" id="WP_107685848.1">
    <property type="nucleotide sequence ID" value="NZ_LWBP01000186.1"/>
</dbReference>
<feature type="domain" description="Cellulose-binding Sde182 nucleoside hydrolase-like" evidence="1">
    <location>
        <begin position="23"/>
        <end position="109"/>
    </location>
</feature>
<dbReference type="InterPro" id="IPR011483">
    <property type="entry name" value="Sde182_NH-like"/>
</dbReference>
<accession>A0A1V9FKQ3</accession>
<dbReference type="GO" id="GO:0016799">
    <property type="term" value="F:hydrolase activity, hydrolyzing N-glycosyl compounds"/>
    <property type="evidence" value="ECO:0007669"/>
    <property type="project" value="InterPro"/>
</dbReference>
<organism evidence="2 3">
    <name type="scientific">Niastella populi</name>
    <dbReference type="NCBI Taxonomy" id="550983"/>
    <lineage>
        <taxon>Bacteria</taxon>
        <taxon>Pseudomonadati</taxon>
        <taxon>Bacteroidota</taxon>
        <taxon>Chitinophagia</taxon>
        <taxon>Chitinophagales</taxon>
        <taxon>Chitinophagaceae</taxon>
        <taxon>Niastella</taxon>
    </lineage>
</organism>
<dbReference type="InterPro" id="IPR036452">
    <property type="entry name" value="Ribo_hydro-like"/>
</dbReference>
<reference evidence="3" key="1">
    <citation type="submission" date="2016-04" db="EMBL/GenBank/DDBJ databases">
        <authorList>
            <person name="Chen L."/>
            <person name="Zhuang W."/>
            <person name="Wang G."/>
        </authorList>
    </citation>
    <scope>NUCLEOTIDE SEQUENCE [LARGE SCALE GENOMIC DNA]</scope>
    <source>
        <strain evidence="3">208</strain>
    </source>
</reference>
<evidence type="ECO:0000313" key="3">
    <source>
        <dbReference type="Proteomes" id="UP000192276"/>
    </source>
</evidence>
<comment type="caution">
    <text evidence="2">The sequence shown here is derived from an EMBL/GenBank/DDBJ whole genome shotgun (WGS) entry which is preliminary data.</text>
</comment>
<keyword evidence="3" id="KW-1185">Reference proteome</keyword>
<name>A0A1V9FKQ3_9BACT</name>
<proteinExistence type="predicted"/>
<dbReference type="Pfam" id="PF07632">
    <property type="entry name" value="Sde182_NH-like"/>
    <property type="match status" value="1"/>
</dbReference>
<protein>
    <recommendedName>
        <fullName evidence="1">Cellulose-binding Sde182 nucleoside hydrolase-like domain-containing protein</fullName>
    </recommendedName>
</protein>
<dbReference type="OrthoDB" id="253051at2"/>
<dbReference type="Proteomes" id="UP000192276">
    <property type="component" value="Unassembled WGS sequence"/>
</dbReference>
<dbReference type="STRING" id="550983.A4R26_22375"/>
<dbReference type="Gene3D" id="3.90.245.10">
    <property type="entry name" value="Ribonucleoside hydrolase-like"/>
    <property type="match status" value="1"/>
</dbReference>